<protein>
    <recommendedName>
        <fullName evidence="3">P-type Cu(+) transporter</fullName>
        <ecNumber evidence="3">7.2.2.8</ecNumber>
    </recommendedName>
</protein>
<dbReference type="GO" id="GO:0005524">
    <property type="term" value="F:ATP binding"/>
    <property type="evidence" value="ECO:0007669"/>
    <property type="project" value="UniProtKB-UniRule"/>
</dbReference>
<feature type="transmembrane region" description="Helical" evidence="14">
    <location>
        <begin position="166"/>
        <end position="186"/>
    </location>
</feature>
<evidence type="ECO:0000313" key="16">
    <source>
        <dbReference type="EMBL" id="PIR44473.1"/>
    </source>
</evidence>
<dbReference type="NCBIfam" id="TIGR01511">
    <property type="entry name" value="ATPase-IB1_Cu"/>
    <property type="match status" value="1"/>
</dbReference>
<evidence type="ECO:0000256" key="9">
    <source>
        <dbReference type="ARBA" id="ARBA00022840"/>
    </source>
</evidence>
<keyword evidence="9 14" id="KW-0067">ATP-binding</keyword>
<dbReference type="SFLD" id="SFLDG00002">
    <property type="entry name" value="C1.7:_P-type_atpase_like"/>
    <property type="match status" value="1"/>
</dbReference>
<dbReference type="InterPro" id="IPR018303">
    <property type="entry name" value="ATPase_P-typ_P_site"/>
</dbReference>
<evidence type="ECO:0000256" key="11">
    <source>
        <dbReference type="ARBA" id="ARBA00022989"/>
    </source>
</evidence>
<keyword evidence="13 14" id="KW-0472">Membrane</keyword>
<dbReference type="EMBL" id="PCYI01000029">
    <property type="protein sequence ID" value="PIR44473.1"/>
    <property type="molecule type" value="Genomic_DNA"/>
</dbReference>
<dbReference type="Pfam" id="PF00702">
    <property type="entry name" value="Hydrolase"/>
    <property type="match status" value="1"/>
</dbReference>
<dbReference type="Gene3D" id="3.40.1110.10">
    <property type="entry name" value="Calcium-transporting ATPase, cytoplasmic domain N"/>
    <property type="match status" value="1"/>
</dbReference>
<dbReference type="GO" id="GO:0140581">
    <property type="term" value="F:P-type monovalent copper transporter activity"/>
    <property type="evidence" value="ECO:0007669"/>
    <property type="project" value="UniProtKB-EC"/>
</dbReference>
<dbReference type="InterPro" id="IPR059000">
    <property type="entry name" value="ATPase_P-type_domA"/>
</dbReference>
<dbReference type="Pfam" id="PF00122">
    <property type="entry name" value="E1-E2_ATPase"/>
    <property type="match status" value="1"/>
</dbReference>
<reference evidence="16 17" key="1">
    <citation type="submission" date="2017-09" db="EMBL/GenBank/DDBJ databases">
        <title>Depth-based differentiation of microbial function through sediment-hosted aquifers and enrichment of novel symbionts in the deep terrestrial subsurface.</title>
        <authorList>
            <person name="Probst A.J."/>
            <person name="Ladd B."/>
            <person name="Jarett J.K."/>
            <person name="Geller-Mcgrath D.E."/>
            <person name="Sieber C.M."/>
            <person name="Emerson J.B."/>
            <person name="Anantharaman K."/>
            <person name="Thomas B.C."/>
            <person name="Malmstrom R."/>
            <person name="Stieglmeier M."/>
            <person name="Klingl A."/>
            <person name="Woyke T."/>
            <person name="Ryan C.M."/>
            <person name="Banfield J.F."/>
        </authorList>
    </citation>
    <scope>NUCLEOTIDE SEQUENCE [LARGE SCALE GENOMIC DNA]</scope>
    <source>
        <strain evidence="16">CG10_big_fil_rev_8_21_14_0_10_51_16</strain>
    </source>
</reference>
<dbReference type="PANTHER" id="PTHR43520">
    <property type="entry name" value="ATP7, ISOFORM B"/>
    <property type="match status" value="1"/>
</dbReference>
<keyword evidence="11 14" id="KW-1133">Transmembrane helix</keyword>
<feature type="transmembrane region" description="Helical" evidence="14">
    <location>
        <begin position="102"/>
        <end position="120"/>
    </location>
</feature>
<feature type="transmembrane region" description="Helical" evidence="14">
    <location>
        <begin position="132"/>
        <end position="154"/>
    </location>
</feature>
<name>A0A2H0RDC4_9BACT</name>
<comment type="caution">
    <text evidence="16">The sequence shown here is derived from an EMBL/GenBank/DDBJ whole genome shotgun (WGS) entry which is preliminary data.</text>
</comment>
<dbReference type="AlphaFoldDB" id="A0A2H0RDC4"/>
<dbReference type="CDD" id="cd02094">
    <property type="entry name" value="P-type_ATPase_Cu-like"/>
    <property type="match status" value="1"/>
</dbReference>
<evidence type="ECO:0000256" key="1">
    <source>
        <dbReference type="ARBA" id="ARBA00004651"/>
    </source>
</evidence>
<dbReference type="NCBIfam" id="TIGR01494">
    <property type="entry name" value="ATPase_P-type"/>
    <property type="match status" value="1"/>
</dbReference>
<keyword evidence="5 14" id="KW-1003">Cell membrane</keyword>
<feature type="transmembrane region" description="Helical" evidence="14">
    <location>
        <begin position="694"/>
        <end position="713"/>
    </location>
</feature>
<gene>
    <name evidence="16" type="ORF">COV10_04435</name>
</gene>
<keyword evidence="4" id="KW-0813">Transport</keyword>
<keyword evidence="7 14" id="KW-0479">Metal-binding</keyword>
<dbReference type="InterPro" id="IPR017969">
    <property type="entry name" value="Heavy-metal-associated_CS"/>
</dbReference>
<comment type="subcellular location">
    <subcellularLocation>
        <location evidence="1">Cell membrane</location>
        <topology evidence="1">Multi-pass membrane protein</topology>
    </subcellularLocation>
</comment>
<dbReference type="InterPro" id="IPR036412">
    <property type="entry name" value="HAD-like_sf"/>
</dbReference>
<dbReference type="Pfam" id="PF00403">
    <property type="entry name" value="HMA"/>
    <property type="match status" value="1"/>
</dbReference>
<feature type="transmembrane region" description="Helical" evidence="14">
    <location>
        <begin position="350"/>
        <end position="372"/>
    </location>
</feature>
<dbReference type="SUPFAM" id="SSF81665">
    <property type="entry name" value="Calcium ATPase, transmembrane domain M"/>
    <property type="match status" value="1"/>
</dbReference>
<dbReference type="InterPro" id="IPR023298">
    <property type="entry name" value="ATPase_P-typ_TM_dom_sf"/>
</dbReference>
<dbReference type="SFLD" id="SFLDS00003">
    <property type="entry name" value="Haloacid_Dehalogenase"/>
    <property type="match status" value="1"/>
</dbReference>
<dbReference type="PRINTS" id="PR00943">
    <property type="entry name" value="CUATPASE"/>
</dbReference>
<dbReference type="InterPro" id="IPR036163">
    <property type="entry name" value="HMA_dom_sf"/>
</dbReference>
<comment type="similarity">
    <text evidence="2 14">Belongs to the cation transport ATPase (P-type) (TC 3.A.3) family. Type IB subfamily.</text>
</comment>
<dbReference type="CDD" id="cd00371">
    <property type="entry name" value="HMA"/>
    <property type="match status" value="1"/>
</dbReference>
<evidence type="ECO:0000256" key="6">
    <source>
        <dbReference type="ARBA" id="ARBA00022692"/>
    </source>
</evidence>
<dbReference type="GO" id="GO:0043682">
    <property type="term" value="F:P-type divalent copper transporter activity"/>
    <property type="evidence" value="ECO:0007669"/>
    <property type="project" value="TreeGrafter"/>
</dbReference>
<dbReference type="PANTHER" id="PTHR43520:SF8">
    <property type="entry name" value="P-TYPE CU(+) TRANSPORTER"/>
    <property type="match status" value="1"/>
</dbReference>
<dbReference type="NCBIfam" id="TIGR01525">
    <property type="entry name" value="ATPase-IB_hvy"/>
    <property type="match status" value="1"/>
</dbReference>
<evidence type="ECO:0000256" key="3">
    <source>
        <dbReference type="ARBA" id="ARBA00012517"/>
    </source>
</evidence>
<feature type="domain" description="HMA" evidence="15">
    <location>
        <begin position="11"/>
        <end position="77"/>
    </location>
</feature>
<evidence type="ECO:0000256" key="5">
    <source>
        <dbReference type="ARBA" id="ARBA00022475"/>
    </source>
</evidence>
<feature type="transmembrane region" description="Helical" evidence="14">
    <location>
        <begin position="198"/>
        <end position="216"/>
    </location>
</feature>
<dbReference type="SUPFAM" id="SSF55008">
    <property type="entry name" value="HMA, heavy metal-associated domain"/>
    <property type="match status" value="1"/>
</dbReference>
<dbReference type="InterPro" id="IPR023214">
    <property type="entry name" value="HAD_sf"/>
</dbReference>
<dbReference type="InterPro" id="IPR027256">
    <property type="entry name" value="P-typ_ATPase_IB"/>
</dbReference>
<sequence>MNHELTNHKLAKRSFRIKGMHCASCVFTLERALKAVPGVREATVNLATARATVEYDAGLVSDELLARAVAGVGYTAILTEETTPETGKLEKLRELAELKRKVGISLVLGGLILWGSFPGLMSLAPEVLTRPLVQLLLATPVQLWIGLVFYRAAWPALKNRTATMDTLVAIGTSVAYLYSLVITLAPEAVSKLGIAPEPYFDVSTIIIGLILLGRYFEAKAKAGTSEAITKLIGLQAKTARLVKDGMETDVPIESVRVGDLLRVRPGEKIPVDGVVSEGESAVDESMVTGESMPSEKQSGSVVIGATMNTTGTFTMRATKVGSETMLAQIIKLVEEAQGSKAPIERLADAVSAYFVPIVLMLAIATFVLWYVLGPAPTLSYALLNSIAVLIIACPCAMGLATPTAIMVGTGKGALHGILIKDAESLETAHKVTTIVFDKTGTLTYGKPEVTDVVSVGSAREADILALAASLERGSEHPLADAIVRRAVADSLPLREVTKFEAVAGHGVTGVVGADKVFLGSGRLLKREGVSYQMHAEKMEALERGGKTVVALARGTELMGFVAIADTLKESARGAIEELRAKQISTIMITGDNQRTAKAIATSLGIDQVLAEVLPQDKEKEIRKLQAGGAVVAMIGDGVNDAPALAAADVGIAMATGTDVAMEAASITLVNKDLRSVGRALELSRTTMRVIKQNLFWAFGYNVLLIPVAMGVLYPLGVPLMNPIFASAAMALSSISVVLNSLRLKRS</sequence>
<dbReference type="Gene3D" id="3.30.70.100">
    <property type="match status" value="1"/>
</dbReference>
<evidence type="ECO:0000256" key="12">
    <source>
        <dbReference type="ARBA" id="ARBA00023065"/>
    </source>
</evidence>
<organism evidence="16 17">
    <name type="scientific">Candidatus Vogelbacteria bacterium CG10_big_fil_rev_8_21_14_0_10_51_16</name>
    <dbReference type="NCBI Taxonomy" id="1975045"/>
    <lineage>
        <taxon>Bacteria</taxon>
        <taxon>Candidatus Vogeliibacteriota</taxon>
    </lineage>
</organism>
<dbReference type="InterPro" id="IPR044492">
    <property type="entry name" value="P_typ_ATPase_HD_dom"/>
</dbReference>
<dbReference type="GO" id="GO:0005886">
    <property type="term" value="C:plasma membrane"/>
    <property type="evidence" value="ECO:0007669"/>
    <property type="project" value="UniProtKB-SubCell"/>
</dbReference>
<feature type="transmembrane region" description="Helical" evidence="14">
    <location>
        <begin position="719"/>
        <end position="741"/>
    </location>
</feature>
<dbReference type="PROSITE" id="PS01047">
    <property type="entry name" value="HMA_1"/>
    <property type="match status" value="1"/>
</dbReference>
<keyword evidence="8 14" id="KW-0547">Nucleotide-binding</keyword>
<keyword evidence="10" id="KW-1278">Translocase</keyword>
<accession>A0A2H0RDC4</accession>
<evidence type="ECO:0000259" key="15">
    <source>
        <dbReference type="PROSITE" id="PS50846"/>
    </source>
</evidence>
<evidence type="ECO:0000256" key="10">
    <source>
        <dbReference type="ARBA" id="ARBA00022967"/>
    </source>
</evidence>
<dbReference type="GO" id="GO:0016887">
    <property type="term" value="F:ATP hydrolysis activity"/>
    <property type="evidence" value="ECO:0007669"/>
    <property type="project" value="InterPro"/>
</dbReference>
<evidence type="ECO:0000256" key="8">
    <source>
        <dbReference type="ARBA" id="ARBA00022741"/>
    </source>
</evidence>
<dbReference type="FunFam" id="2.70.150.10:FF:000020">
    <property type="entry name" value="Copper-exporting P-type ATPase A"/>
    <property type="match status" value="1"/>
</dbReference>
<dbReference type="SUPFAM" id="SSF81653">
    <property type="entry name" value="Calcium ATPase, transduction domain A"/>
    <property type="match status" value="1"/>
</dbReference>
<evidence type="ECO:0000256" key="13">
    <source>
        <dbReference type="ARBA" id="ARBA00023136"/>
    </source>
</evidence>
<dbReference type="InterPro" id="IPR023299">
    <property type="entry name" value="ATPase_P-typ_cyto_dom_N"/>
</dbReference>
<dbReference type="PROSITE" id="PS50846">
    <property type="entry name" value="HMA_2"/>
    <property type="match status" value="1"/>
</dbReference>
<evidence type="ECO:0000313" key="17">
    <source>
        <dbReference type="Proteomes" id="UP000228767"/>
    </source>
</evidence>
<evidence type="ECO:0000256" key="7">
    <source>
        <dbReference type="ARBA" id="ARBA00022723"/>
    </source>
</evidence>
<dbReference type="SFLD" id="SFLDF00027">
    <property type="entry name" value="p-type_atpase"/>
    <property type="match status" value="1"/>
</dbReference>
<keyword evidence="6 14" id="KW-0812">Transmembrane</keyword>
<dbReference type="GO" id="GO:0005507">
    <property type="term" value="F:copper ion binding"/>
    <property type="evidence" value="ECO:0007669"/>
    <property type="project" value="TreeGrafter"/>
</dbReference>
<evidence type="ECO:0000256" key="2">
    <source>
        <dbReference type="ARBA" id="ARBA00006024"/>
    </source>
</evidence>
<dbReference type="InterPro" id="IPR006121">
    <property type="entry name" value="HMA_dom"/>
</dbReference>
<feature type="transmembrane region" description="Helical" evidence="14">
    <location>
        <begin position="378"/>
        <end position="401"/>
    </location>
</feature>
<dbReference type="Gene3D" id="2.70.150.10">
    <property type="entry name" value="Calcium-transporting ATPase, cytoplasmic transduction domain A"/>
    <property type="match status" value="1"/>
</dbReference>
<dbReference type="FunFam" id="3.30.70.100:FF:000005">
    <property type="entry name" value="Copper-exporting P-type ATPase A"/>
    <property type="match status" value="1"/>
</dbReference>
<dbReference type="InterPro" id="IPR008250">
    <property type="entry name" value="ATPase_P-typ_transduc_dom_A_sf"/>
</dbReference>
<dbReference type="Gene3D" id="3.40.50.1000">
    <property type="entry name" value="HAD superfamily/HAD-like"/>
    <property type="match status" value="1"/>
</dbReference>
<dbReference type="SUPFAM" id="SSF56784">
    <property type="entry name" value="HAD-like"/>
    <property type="match status" value="1"/>
</dbReference>
<dbReference type="InterPro" id="IPR001757">
    <property type="entry name" value="P_typ_ATPase"/>
</dbReference>
<dbReference type="PRINTS" id="PR00119">
    <property type="entry name" value="CATATPASE"/>
</dbReference>
<keyword evidence="12" id="KW-0406">Ion transport</keyword>
<proteinExistence type="inferred from homology"/>
<evidence type="ECO:0000256" key="14">
    <source>
        <dbReference type="RuleBase" id="RU362081"/>
    </source>
</evidence>
<evidence type="ECO:0000256" key="4">
    <source>
        <dbReference type="ARBA" id="ARBA00022448"/>
    </source>
</evidence>
<dbReference type="PROSITE" id="PS00154">
    <property type="entry name" value="ATPASE_E1_E2"/>
    <property type="match status" value="1"/>
</dbReference>
<dbReference type="Proteomes" id="UP000228767">
    <property type="component" value="Unassembled WGS sequence"/>
</dbReference>
<dbReference type="GO" id="GO:0055070">
    <property type="term" value="P:copper ion homeostasis"/>
    <property type="evidence" value="ECO:0007669"/>
    <property type="project" value="TreeGrafter"/>
</dbReference>
<dbReference type="PROSITE" id="PS01229">
    <property type="entry name" value="COF_2"/>
    <property type="match status" value="1"/>
</dbReference>
<dbReference type="EC" id="7.2.2.8" evidence="3"/>